<keyword evidence="4" id="KW-1185">Reference proteome</keyword>
<dbReference type="RefSeq" id="XP_026528050.1">
    <property type="nucleotide sequence ID" value="XM_026672265.1"/>
</dbReference>
<dbReference type="InterPro" id="IPR013766">
    <property type="entry name" value="Thioredoxin_domain"/>
</dbReference>
<dbReference type="InterPro" id="IPR036249">
    <property type="entry name" value="Thioredoxin-like_sf"/>
</dbReference>
<dbReference type="KEGG" id="nss:113415040"/>
<dbReference type="PROSITE" id="PS00194">
    <property type="entry name" value="THIOREDOXIN_1"/>
    <property type="match status" value="1"/>
</dbReference>
<sequence>MTESNHAHKCNVICNGHKFHYLDRYEYTKEFTEFLKSAGPRLVVVNFTAKWCGPCKIVRPFLYELAVRYENVLFCIVDVDLAEDVAVLCSIVVVPTFQFFMKGDKIFEVTGTNTKKLEEKIEEFM</sequence>
<keyword evidence="1" id="KW-1015">Disulfide bond</keyword>
<reference evidence="5" key="1">
    <citation type="submission" date="2025-08" db="UniProtKB">
        <authorList>
            <consortium name="RefSeq"/>
        </authorList>
    </citation>
    <scope>IDENTIFICATION</scope>
</reference>
<dbReference type="PANTHER" id="PTHR46115">
    <property type="entry name" value="THIOREDOXIN-LIKE PROTEIN 1"/>
    <property type="match status" value="1"/>
</dbReference>
<protein>
    <submittedName>
        <fullName evidence="5">Thioredoxin-like</fullName>
    </submittedName>
</protein>
<organism evidence="4 5">
    <name type="scientific">Notechis scutatus</name>
    <name type="common">mainland tiger snake</name>
    <dbReference type="NCBI Taxonomy" id="8663"/>
    <lineage>
        <taxon>Eukaryota</taxon>
        <taxon>Metazoa</taxon>
        <taxon>Chordata</taxon>
        <taxon>Craniata</taxon>
        <taxon>Vertebrata</taxon>
        <taxon>Euteleostomi</taxon>
        <taxon>Lepidosauria</taxon>
        <taxon>Squamata</taxon>
        <taxon>Bifurcata</taxon>
        <taxon>Unidentata</taxon>
        <taxon>Episquamata</taxon>
        <taxon>Toxicofera</taxon>
        <taxon>Serpentes</taxon>
        <taxon>Colubroidea</taxon>
        <taxon>Elapidae</taxon>
        <taxon>Hydrophiinae</taxon>
        <taxon>Notechis</taxon>
    </lineage>
</organism>
<evidence type="ECO:0000256" key="1">
    <source>
        <dbReference type="ARBA" id="ARBA00023157"/>
    </source>
</evidence>
<dbReference type="GeneID" id="113415040"/>
<dbReference type="AlphaFoldDB" id="A0A6J1UCH1"/>
<evidence type="ECO:0000256" key="2">
    <source>
        <dbReference type="ARBA" id="ARBA00023284"/>
    </source>
</evidence>
<dbReference type="SUPFAM" id="SSF52833">
    <property type="entry name" value="Thioredoxin-like"/>
    <property type="match status" value="1"/>
</dbReference>
<evidence type="ECO:0000259" key="3">
    <source>
        <dbReference type="Pfam" id="PF00085"/>
    </source>
</evidence>
<dbReference type="Pfam" id="PF00085">
    <property type="entry name" value="Thioredoxin"/>
    <property type="match status" value="1"/>
</dbReference>
<dbReference type="Proteomes" id="UP000504612">
    <property type="component" value="Unplaced"/>
</dbReference>
<evidence type="ECO:0000313" key="4">
    <source>
        <dbReference type="Proteomes" id="UP000504612"/>
    </source>
</evidence>
<evidence type="ECO:0000313" key="5">
    <source>
        <dbReference type="RefSeq" id="XP_026528050.1"/>
    </source>
</evidence>
<name>A0A6J1UCH1_9SAUR</name>
<accession>A0A6J1UCH1</accession>
<dbReference type="PRINTS" id="PR00421">
    <property type="entry name" value="THIOREDOXIN"/>
</dbReference>
<keyword evidence="2" id="KW-0676">Redox-active center</keyword>
<dbReference type="Gene3D" id="3.40.30.10">
    <property type="entry name" value="Glutaredoxin"/>
    <property type="match status" value="1"/>
</dbReference>
<feature type="domain" description="Thioredoxin" evidence="3">
    <location>
        <begin position="28"/>
        <end position="122"/>
    </location>
</feature>
<gene>
    <name evidence="5" type="primary">LOC113415040</name>
</gene>
<dbReference type="CDD" id="cd02947">
    <property type="entry name" value="TRX_family"/>
    <property type="match status" value="1"/>
</dbReference>
<proteinExistence type="predicted"/>
<dbReference type="InterPro" id="IPR017937">
    <property type="entry name" value="Thioredoxin_CS"/>
</dbReference>